<feature type="transmembrane region" description="Helical" evidence="7">
    <location>
        <begin position="300"/>
        <end position="323"/>
    </location>
</feature>
<feature type="transmembrane region" description="Helical" evidence="7">
    <location>
        <begin position="211"/>
        <end position="232"/>
    </location>
</feature>
<dbReference type="GO" id="GO:0016020">
    <property type="term" value="C:membrane"/>
    <property type="evidence" value="ECO:0007669"/>
    <property type="project" value="UniProtKB-SubCell"/>
</dbReference>
<comment type="caution">
    <text evidence="8">The sequence shown here is derived from an EMBL/GenBank/DDBJ whole genome shotgun (WGS) entry which is preliminary data.</text>
</comment>
<dbReference type="OrthoDB" id="9787815at2"/>
<proteinExistence type="inferred from homology"/>
<gene>
    <name evidence="8" type="ORF">A33O_15216</name>
</gene>
<feature type="transmembrane region" description="Helical" evidence="7">
    <location>
        <begin position="274"/>
        <end position="294"/>
    </location>
</feature>
<comment type="similarity">
    <text evidence="2">Belongs to the major facilitator superfamily.</text>
</comment>
<evidence type="ECO:0000256" key="7">
    <source>
        <dbReference type="SAM" id="Phobius"/>
    </source>
</evidence>
<feature type="transmembrane region" description="Helical" evidence="7">
    <location>
        <begin position="40"/>
        <end position="59"/>
    </location>
</feature>
<keyword evidence="6 7" id="KW-0472">Membrane</keyword>
<dbReference type="AlphaFoldDB" id="I5BVD6"/>
<dbReference type="Gene3D" id="1.20.1250.20">
    <property type="entry name" value="MFS general substrate transporter like domains"/>
    <property type="match status" value="1"/>
</dbReference>
<evidence type="ECO:0000256" key="5">
    <source>
        <dbReference type="ARBA" id="ARBA00022989"/>
    </source>
</evidence>
<dbReference type="InterPro" id="IPR004752">
    <property type="entry name" value="AmpG_permease/AT-1"/>
</dbReference>
<evidence type="ECO:0000256" key="3">
    <source>
        <dbReference type="ARBA" id="ARBA00022448"/>
    </source>
</evidence>
<sequence length="389" mass="40420">MLRFFIPMTLLYASYGLVLGFVQGGVGPVLVSGGLPVELAGFSAILFLPMGLAFLWSPFIERWRIAGLPRATGWIVVSQTLAFLLLMVVAIGEDWNLGVLLVLGLGITIAMATMDVQFEGLVVQRVPDGLRSTAAAVKLATFTLGAVSGGGLLVGLFERIGWQGTFLSMAAFLAVSVAFLKLLPVQPSRELTSPPVNLGAIVRRPVFLRRLVSIAAFLAACFLLFGLNRVALVDIGVPLETVGWLVGTVAPLMGLPVIALSGALARRIGSGRTLLLFLSAGAACGVAWSVAAAVQSTTLAVGFTIVGASVLAGAYVVLLGALLKWSAGERPATDYAIFYGLGNLSAMVPMAGAGFLAAQVGWSAYYLIATCALLAAGSVFYKALAAKPD</sequence>
<feature type="transmembrane region" description="Helical" evidence="7">
    <location>
        <begin position="160"/>
        <end position="183"/>
    </location>
</feature>
<feature type="transmembrane region" description="Helical" evidence="7">
    <location>
        <begin position="244"/>
        <end position="265"/>
    </location>
</feature>
<protein>
    <submittedName>
        <fullName evidence="8">Major facilitator superfamily protein</fullName>
    </submittedName>
</protein>
<feature type="transmembrane region" description="Helical" evidence="7">
    <location>
        <begin position="97"/>
        <end position="114"/>
    </location>
</feature>
<dbReference type="Pfam" id="PF07690">
    <property type="entry name" value="MFS_1"/>
    <property type="match status" value="1"/>
</dbReference>
<keyword evidence="4 7" id="KW-0812">Transmembrane</keyword>
<evidence type="ECO:0000256" key="6">
    <source>
        <dbReference type="ARBA" id="ARBA00023136"/>
    </source>
</evidence>
<dbReference type="RefSeq" id="WP_007009387.1">
    <property type="nucleotide sequence ID" value="NZ_AJXZ01000038.1"/>
</dbReference>
<dbReference type="SUPFAM" id="SSF103473">
    <property type="entry name" value="MFS general substrate transporter"/>
    <property type="match status" value="1"/>
</dbReference>
<dbReference type="Proteomes" id="UP000004622">
    <property type="component" value="Unassembled WGS sequence"/>
</dbReference>
<dbReference type="InterPro" id="IPR036259">
    <property type="entry name" value="MFS_trans_sf"/>
</dbReference>
<evidence type="ECO:0000313" key="8">
    <source>
        <dbReference type="EMBL" id="EIM73538.1"/>
    </source>
</evidence>
<dbReference type="EMBL" id="AJXZ01000038">
    <property type="protein sequence ID" value="EIM73538.1"/>
    <property type="molecule type" value="Genomic_DNA"/>
</dbReference>
<dbReference type="PANTHER" id="PTHR12778:SF10">
    <property type="entry name" value="MAJOR FACILITATOR SUPERFAMILY DOMAIN-CONTAINING PROTEIN 3"/>
    <property type="match status" value="1"/>
</dbReference>
<feature type="transmembrane region" description="Helical" evidence="7">
    <location>
        <begin position="71"/>
        <end position="91"/>
    </location>
</feature>
<evidence type="ECO:0000313" key="9">
    <source>
        <dbReference type="Proteomes" id="UP000004622"/>
    </source>
</evidence>
<reference evidence="8 9" key="1">
    <citation type="journal article" date="2012" name="J. Bacteriol.">
        <title>Genome Sequence of Nitratireductor aquibiodomus Strain RA22.</title>
        <authorList>
            <person name="Singh A."/>
            <person name="Jangir P.K."/>
            <person name="Kumari C."/>
            <person name="Sharma R."/>
        </authorList>
    </citation>
    <scope>NUCLEOTIDE SEQUENCE [LARGE SCALE GENOMIC DNA]</scope>
    <source>
        <strain evidence="8 9">RA22</strain>
    </source>
</reference>
<dbReference type="PANTHER" id="PTHR12778">
    <property type="entry name" value="SOLUTE CARRIER FAMILY 33 ACETYL-COA TRANSPORTER -RELATED"/>
    <property type="match status" value="1"/>
</dbReference>
<evidence type="ECO:0000256" key="1">
    <source>
        <dbReference type="ARBA" id="ARBA00004141"/>
    </source>
</evidence>
<accession>I5BVD6</accession>
<comment type="subcellular location">
    <subcellularLocation>
        <location evidence="1">Membrane</location>
        <topology evidence="1">Multi-pass membrane protein</topology>
    </subcellularLocation>
</comment>
<feature type="transmembrane region" description="Helical" evidence="7">
    <location>
        <begin position="364"/>
        <end position="384"/>
    </location>
</feature>
<evidence type="ECO:0000256" key="2">
    <source>
        <dbReference type="ARBA" id="ARBA00008335"/>
    </source>
</evidence>
<organism evidence="8 9">
    <name type="scientific">Nitratireductor aquibiodomus RA22</name>
    <dbReference type="NCBI Taxonomy" id="1189611"/>
    <lineage>
        <taxon>Bacteria</taxon>
        <taxon>Pseudomonadati</taxon>
        <taxon>Pseudomonadota</taxon>
        <taxon>Alphaproteobacteria</taxon>
        <taxon>Hyphomicrobiales</taxon>
        <taxon>Phyllobacteriaceae</taxon>
        <taxon>Nitratireductor</taxon>
    </lineage>
</organism>
<keyword evidence="5 7" id="KW-1133">Transmembrane helix</keyword>
<dbReference type="GO" id="GO:0022857">
    <property type="term" value="F:transmembrane transporter activity"/>
    <property type="evidence" value="ECO:0007669"/>
    <property type="project" value="InterPro"/>
</dbReference>
<name>I5BVD6_9HYPH</name>
<dbReference type="PATRIC" id="fig|1189611.3.peg.3076"/>
<feature type="transmembrane region" description="Helical" evidence="7">
    <location>
        <begin position="135"/>
        <end position="154"/>
    </location>
</feature>
<dbReference type="InterPro" id="IPR011701">
    <property type="entry name" value="MFS"/>
</dbReference>
<evidence type="ECO:0000256" key="4">
    <source>
        <dbReference type="ARBA" id="ARBA00022692"/>
    </source>
</evidence>
<feature type="transmembrane region" description="Helical" evidence="7">
    <location>
        <begin position="335"/>
        <end position="358"/>
    </location>
</feature>
<keyword evidence="3" id="KW-0813">Transport</keyword>